<name>L0EWD1_LIBCB</name>
<reference evidence="1 2" key="1">
    <citation type="journal article" date="2012" name="Stand. Genomic Sci.">
        <title>Complete genome sequence of Liberibacter crescens BT-1.</title>
        <authorList>
            <person name="Leonard M.T."/>
            <person name="Fagen J.R."/>
            <person name="Davis-Richardson A.G."/>
            <person name="Davis M.J."/>
            <person name="Triplett E.W."/>
        </authorList>
    </citation>
    <scope>NUCLEOTIDE SEQUENCE [LARGE SCALE GENOMIC DNA]</scope>
    <source>
        <strain evidence="1 2">BT-1</strain>
    </source>
</reference>
<dbReference type="EMBL" id="CP003789">
    <property type="protein sequence ID" value="AGA65150.1"/>
    <property type="molecule type" value="Genomic_DNA"/>
</dbReference>
<dbReference type="AlphaFoldDB" id="L0EWD1"/>
<evidence type="ECO:0000313" key="1">
    <source>
        <dbReference type="EMBL" id="AGA65150.1"/>
    </source>
</evidence>
<keyword evidence="2" id="KW-1185">Reference proteome</keyword>
<dbReference type="HOGENOM" id="CLU_3329612_0_0_5"/>
<dbReference type="Proteomes" id="UP000010799">
    <property type="component" value="Chromosome"/>
</dbReference>
<protein>
    <submittedName>
        <fullName evidence="1">Uncharacterized protein</fullName>
    </submittedName>
</protein>
<dbReference type="KEGG" id="lcc:B488_11580"/>
<accession>L0EWD1</accession>
<dbReference type="PATRIC" id="fig|1215343.11.peg.1194"/>
<gene>
    <name evidence="1" type="ordered locus">B488_11580</name>
</gene>
<organism evidence="1 2">
    <name type="scientific">Liberibacter crescens (strain BT-1)</name>
    <dbReference type="NCBI Taxonomy" id="1215343"/>
    <lineage>
        <taxon>Bacteria</taxon>
        <taxon>Pseudomonadati</taxon>
        <taxon>Pseudomonadota</taxon>
        <taxon>Alphaproteobacteria</taxon>
        <taxon>Hyphomicrobiales</taxon>
        <taxon>Rhizobiaceae</taxon>
        <taxon>Liberibacter</taxon>
    </lineage>
</organism>
<sequence length="38" mass="4452">MSGMFKYNCNLPSCIACFYKYGFSFRDLVEARYLANDL</sequence>
<evidence type="ECO:0000313" key="2">
    <source>
        <dbReference type="Proteomes" id="UP000010799"/>
    </source>
</evidence>
<proteinExistence type="predicted"/>